<keyword evidence="7 10" id="KW-0472">Membrane</keyword>
<dbReference type="HOGENOM" id="CLU_008287_18_0_10"/>
<keyword evidence="2 10" id="KW-0813">Transport</keyword>
<reference evidence="14 15" key="1">
    <citation type="journal article" date="2002" name="Proc. Natl. Acad. Sci. U.S.A.">
        <title>The complete genome sequence of Chlorobium tepidum TLS, a photosynthetic, anaerobic, green-sulfur bacterium.</title>
        <authorList>
            <person name="Eisen J.A."/>
            <person name="Nelson K.E."/>
            <person name="Paulsen I.T."/>
            <person name="Heidelberg J.F."/>
            <person name="Wu M."/>
            <person name="Dodson R.J."/>
            <person name="Deboy R."/>
            <person name="Gwinn M.L."/>
            <person name="Nelson W.C."/>
            <person name="Haft D.H."/>
            <person name="Hickey E.K."/>
            <person name="Peterson J.D."/>
            <person name="Durkin A.S."/>
            <person name="Kolonay J.L."/>
            <person name="Yang F."/>
            <person name="Holt I."/>
            <person name="Umayam L.A."/>
            <person name="Mason T."/>
            <person name="Brenner M."/>
            <person name="Shea T.P."/>
            <person name="Parksey D."/>
            <person name="Nierman W.C."/>
            <person name="Feldblyum T.V."/>
            <person name="Hansen C.L."/>
            <person name="Craven M.B."/>
            <person name="Radune D."/>
            <person name="Vamathevan J."/>
            <person name="Khouri H."/>
            <person name="White O."/>
            <person name="Gruber T.M."/>
            <person name="Ketchum K.A."/>
            <person name="Venter J.C."/>
            <person name="Tettelin H."/>
            <person name="Bryant D.A."/>
            <person name="Fraser C.M."/>
        </authorList>
    </citation>
    <scope>NUCLEOTIDE SEQUENCE [LARGE SCALE GENOMIC DNA]</scope>
    <source>
        <strain evidence="15">ATCC 49652 / DSM 12025 / NBRC 103806 / TLS</strain>
    </source>
</reference>
<name>Q8KFA4_CHLTE</name>
<evidence type="ECO:0000313" key="14">
    <source>
        <dbReference type="EMBL" id="AAM71669.1"/>
    </source>
</evidence>
<evidence type="ECO:0000256" key="2">
    <source>
        <dbReference type="ARBA" id="ARBA00022448"/>
    </source>
</evidence>
<organism evidence="14 15">
    <name type="scientific">Chlorobaculum tepidum (strain ATCC 49652 / DSM 12025 / NBRC 103806 / TLS)</name>
    <name type="common">Chlorobium tepidum</name>
    <dbReference type="NCBI Taxonomy" id="194439"/>
    <lineage>
        <taxon>Bacteria</taxon>
        <taxon>Pseudomonadati</taxon>
        <taxon>Chlorobiota</taxon>
        <taxon>Chlorobiia</taxon>
        <taxon>Chlorobiales</taxon>
        <taxon>Chlorobiaceae</taxon>
        <taxon>Chlorobaculum</taxon>
    </lineage>
</organism>
<evidence type="ECO:0000256" key="9">
    <source>
        <dbReference type="ARBA" id="ARBA00023237"/>
    </source>
</evidence>
<dbReference type="PANTHER" id="PTHR30069:SF29">
    <property type="entry name" value="HEMOGLOBIN AND HEMOGLOBIN-HAPTOGLOBIN-BINDING PROTEIN 1-RELATED"/>
    <property type="match status" value="1"/>
</dbReference>
<comment type="similarity">
    <text evidence="10 11">Belongs to the TonB-dependent receptor family.</text>
</comment>
<dbReference type="InterPro" id="IPR037066">
    <property type="entry name" value="Plug_dom_sf"/>
</dbReference>
<evidence type="ECO:0000256" key="5">
    <source>
        <dbReference type="ARBA" id="ARBA00022729"/>
    </source>
</evidence>
<evidence type="ECO:0000256" key="7">
    <source>
        <dbReference type="ARBA" id="ARBA00023136"/>
    </source>
</evidence>
<dbReference type="PANTHER" id="PTHR30069">
    <property type="entry name" value="TONB-DEPENDENT OUTER MEMBRANE RECEPTOR"/>
    <property type="match status" value="1"/>
</dbReference>
<feature type="domain" description="TonB-dependent receptor-like beta-barrel" evidence="12">
    <location>
        <begin position="311"/>
        <end position="753"/>
    </location>
</feature>
<dbReference type="InterPro" id="IPR036942">
    <property type="entry name" value="Beta-barrel_TonB_sf"/>
</dbReference>
<dbReference type="OrthoDB" id="596248at2"/>
<dbReference type="GO" id="GO:0044718">
    <property type="term" value="P:siderophore transmembrane transport"/>
    <property type="evidence" value="ECO:0007669"/>
    <property type="project" value="TreeGrafter"/>
</dbReference>
<protein>
    <submittedName>
        <fullName evidence="14">Receptor, putative</fullName>
    </submittedName>
</protein>
<evidence type="ECO:0000256" key="10">
    <source>
        <dbReference type="PROSITE-ProRule" id="PRU01360"/>
    </source>
</evidence>
<dbReference type="Proteomes" id="UP000001007">
    <property type="component" value="Chromosome"/>
</dbReference>
<dbReference type="KEGG" id="cte:CT0423"/>
<evidence type="ECO:0000256" key="11">
    <source>
        <dbReference type="RuleBase" id="RU003357"/>
    </source>
</evidence>
<comment type="subcellular location">
    <subcellularLocation>
        <location evidence="1 10">Cell outer membrane</location>
        <topology evidence="1 10">Multi-pass membrane protein</topology>
    </subcellularLocation>
</comment>
<evidence type="ECO:0000256" key="8">
    <source>
        <dbReference type="ARBA" id="ARBA00023170"/>
    </source>
</evidence>
<keyword evidence="4 10" id="KW-0812">Transmembrane</keyword>
<evidence type="ECO:0000256" key="6">
    <source>
        <dbReference type="ARBA" id="ARBA00023077"/>
    </source>
</evidence>
<proteinExistence type="inferred from homology"/>
<dbReference type="EMBL" id="AE006470">
    <property type="protein sequence ID" value="AAM71669.1"/>
    <property type="molecule type" value="Genomic_DNA"/>
</dbReference>
<keyword evidence="9 10" id="KW-0998">Cell outer membrane</keyword>
<dbReference type="EnsemblBacteria" id="AAM71669">
    <property type="protein sequence ID" value="AAM71669"/>
    <property type="gene ID" value="CT0423"/>
</dbReference>
<evidence type="ECO:0000256" key="1">
    <source>
        <dbReference type="ARBA" id="ARBA00004571"/>
    </source>
</evidence>
<evidence type="ECO:0000313" key="15">
    <source>
        <dbReference type="Proteomes" id="UP000001007"/>
    </source>
</evidence>
<keyword evidence="3 10" id="KW-1134">Transmembrane beta strand</keyword>
<gene>
    <name evidence="14" type="ordered locus">CT0423</name>
</gene>
<keyword evidence="15" id="KW-1185">Reference proteome</keyword>
<evidence type="ECO:0000259" key="12">
    <source>
        <dbReference type="Pfam" id="PF00593"/>
    </source>
</evidence>
<accession>Q8KFA4</accession>
<evidence type="ECO:0000259" key="13">
    <source>
        <dbReference type="Pfam" id="PF07715"/>
    </source>
</evidence>
<dbReference type="InterPro" id="IPR012910">
    <property type="entry name" value="Plug_dom"/>
</dbReference>
<dbReference type="AlphaFoldDB" id="Q8KFA4"/>
<keyword evidence="5" id="KW-0732">Signal</keyword>
<keyword evidence="8 14" id="KW-0675">Receptor</keyword>
<dbReference type="Gene3D" id="2.170.130.10">
    <property type="entry name" value="TonB-dependent receptor, plug domain"/>
    <property type="match status" value="1"/>
</dbReference>
<dbReference type="GO" id="GO:0015344">
    <property type="term" value="F:siderophore uptake transmembrane transporter activity"/>
    <property type="evidence" value="ECO:0007669"/>
    <property type="project" value="TreeGrafter"/>
</dbReference>
<dbReference type="SUPFAM" id="SSF56935">
    <property type="entry name" value="Porins"/>
    <property type="match status" value="1"/>
</dbReference>
<evidence type="ECO:0000256" key="4">
    <source>
        <dbReference type="ARBA" id="ARBA00022692"/>
    </source>
</evidence>
<feature type="domain" description="TonB-dependent receptor plug" evidence="13">
    <location>
        <begin position="128"/>
        <end position="235"/>
    </location>
</feature>
<sequence length="779" mass="87042">MTTNSAIAACGRAEATRFRPAEANVPFSLRKRIVRRRGKRSAGCHIRDGPCVDDLHNTQRNIPTTIRLIMKSNFVKPSKSFIRMAGLLAVLSTVCRPDAAAKEVAKTDSADYVADEIVVSSTRTDEKLKNIPRKVEVITSKDIEALDPDNATELLQKTAGVDVIEYPGVLSGVSMRGFVPNYGSYLNPQYVTYLLDGRPLGTYNLASVDMNMIERVEVIKGPSSALYGSKGMGGTINFITKKSRGPIKGTASLGYGSFETFEGNAAVGGSISDRFDFDIGFRYFNQGEDYKVGKNTLISNPDPQILERDIDTMHNSTYSTNSGMMRVGYRLNDNFRVDLRGAFFNAPSVHTPGSIWGYYGEGMKDVYRKTADLSLTGTAGRHSIKFMPYWSKDESNNLKQTEATQNKPSKIYPYYLGDFEEYGFQLQDVIALGNHRITGGLDYDNQTYKTRRYSAPDVAQRPYSADSRTSDFGLFTQAALSFLDNRLIVTPGVRFDATTFGLLDTPLVPNVNTEKEHDGFFSPSLAFQYSFVPELKVHSSIGRAFVAPSGLQKAGEYVDSFGRTVRGNPDLEPETSRTWDVGLTWSDTKKGVRADVTYYDTDFKDFITQVQRTDGSTTYMTYVNAGSAKIRGLEFELSYDFGALADYRYSLRCFVNYTHQFENDVTMGGVTSPMKYVRDGLGSFGIEYDDFRLLSARLSGRYLGTSYEDNYYRSYGRLPNVLVIKNEPALVFDATVGIKINAQNRVDLMVKNLLDENYAEKTGYNMPGRWYGMKYIVTF</sequence>
<dbReference type="Gene3D" id="2.40.170.20">
    <property type="entry name" value="TonB-dependent receptor, beta-barrel domain"/>
    <property type="match status" value="1"/>
</dbReference>
<keyword evidence="6 11" id="KW-0798">TonB box</keyword>
<dbReference type="Pfam" id="PF07715">
    <property type="entry name" value="Plug"/>
    <property type="match status" value="1"/>
</dbReference>
<dbReference type="PROSITE" id="PS52016">
    <property type="entry name" value="TONB_DEPENDENT_REC_3"/>
    <property type="match status" value="1"/>
</dbReference>
<dbReference type="CDD" id="cd01347">
    <property type="entry name" value="ligand_gated_channel"/>
    <property type="match status" value="1"/>
</dbReference>
<dbReference type="Pfam" id="PF00593">
    <property type="entry name" value="TonB_dep_Rec_b-barrel"/>
    <property type="match status" value="1"/>
</dbReference>
<dbReference type="InterPro" id="IPR000531">
    <property type="entry name" value="Beta-barrel_TonB"/>
</dbReference>
<dbReference type="eggNOG" id="COG4206">
    <property type="taxonomic scope" value="Bacteria"/>
</dbReference>
<dbReference type="STRING" id="194439.CT0423"/>
<dbReference type="InterPro" id="IPR039426">
    <property type="entry name" value="TonB-dep_rcpt-like"/>
</dbReference>
<evidence type="ECO:0000256" key="3">
    <source>
        <dbReference type="ARBA" id="ARBA00022452"/>
    </source>
</evidence>
<dbReference type="GO" id="GO:0009279">
    <property type="term" value="C:cell outer membrane"/>
    <property type="evidence" value="ECO:0007669"/>
    <property type="project" value="UniProtKB-SubCell"/>
</dbReference>